<dbReference type="EMBL" id="JFZV01000013">
    <property type="protein sequence ID" value="KDN13982.1"/>
    <property type="molecule type" value="Genomic_DNA"/>
</dbReference>
<sequence>MPTSKYRRLLSYQNYNQQKKYSQFNQIPVVTLKTVTTLPMVVASEEPKSEIQVGKSNKQQFRFVLLTLMITAGISLWLMQDSVIAYYQQTYHQNSILLKLKQQTWWQKGAQVGMMLNDSVIRLNQEIATVSHDIITAFNKHYVYAHRDKVRLQQQANLAEQQRQQTLQKTARENSIKTAFTLSSNDVVFFAGDSLMQAVAPHVQKWLSDGYGIKTINLSKQSTGLTYSSFFNWPQTIERTLNNNPHIKIMVMFLGPNDPWDVPDPRNGSKFISFASAQWESMYRSRIKTIMDTAQQHQVTVLWLTPPDMRRNKLNEQMIYLRKLTTDEVSKNHGYIMDTRAMLGSNGGKFNDTLTEADGKKIKTRSPDGIHFTVSGQKIIARNIFNRFNLPPQSVKDDTSNGH</sequence>
<name>A0A836MPX3_9NEIS</name>
<comment type="caution">
    <text evidence="2">The sequence shown here is derived from an EMBL/GenBank/DDBJ whole genome shotgun (WGS) entry which is preliminary data.</text>
</comment>
<keyword evidence="1" id="KW-1133">Transmembrane helix</keyword>
<dbReference type="SUPFAM" id="SSF52266">
    <property type="entry name" value="SGNH hydrolase"/>
    <property type="match status" value="1"/>
</dbReference>
<keyword evidence="1" id="KW-0812">Transmembrane</keyword>
<accession>A0A836MPX3</accession>
<keyword evidence="1" id="KW-0472">Membrane</keyword>
<dbReference type="CDD" id="cd01829">
    <property type="entry name" value="SGNH_hydrolase_peri2"/>
    <property type="match status" value="1"/>
</dbReference>
<evidence type="ECO:0000313" key="2">
    <source>
        <dbReference type="EMBL" id="KDN13982.1"/>
    </source>
</evidence>
<organism evidence="2 3">
    <name type="scientific">Snodgrassella communis</name>
    <dbReference type="NCBI Taxonomy" id="2946699"/>
    <lineage>
        <taxon>Bacteria</taxon>
        <taxon>Pseudomonadati</taxon>
        <taxon>Pseudomonadota</taxon>
        <taxon>Betaproteobacteria</taxon>
        <taxon>Neisseriales</taxon>
        <taxon>Neisseriaceae</taxon>
        <taxon>Snodgrassella</taxon>
    </lineage>
</organism>
<dbReference type="Proteomes" id="UP000027170">
    <property type="component" value="Unassembled WGS sequence"/>
</dbReference>
<dbReference type="RefSeq" id="WP_051608299.1">
    <property type="nucleotide sequence ID" value="NZ_JFZV01000013.1"/>
</dbReference>
<dbReference type="AlphaFoldDB" id="A0A836MPX3"/>
<dbReference type="OrthoDB" id="445620at2"/>
<proteinExistence type="predicted"/>
<dbReference type="GO" id="GO:0016788">
    <property type="term" value="F:hydrolase activity, acting on ester bonds"/>
    <property type="evidence" value="ECO:0007669"/>
    <property type="project" value="UniProtKB-ARBA"/>
</dbReference>
<feature type="transmembrane region" description="Helical" evidence="1">
    <location>
        <begin position="61"/>
        <end position="79"/>
    </location>
</feature>
<keyword evidence="3" id="KW-1185">Reference proteome</keyword>
<evidence type="ECO:0000313" key="3">
    <source>
        <dbReference type="Proteomes" id="UP000027170"/>
    </source>
</evidence>
<dbReference type="InterPro" id="IPR007407">
    <property type="entry name" value="DUF459"/>
</dbReference>
<dbReference type="Gene3D" id="3.40.50.1110">
    <property type="entry name" value="SGNH hydrolase"/>
    <property type="match status" value="1"/>
</dbReference>
<dbReference type="Pfam" id="PF04311">
    <property type="entry name" value="DUF459"/>
    <property type="match status" value="1"/>
</dbReference>
<dbReference type="InterPro" id="IPR036514">
    <property type="entry name" value="SGNH_hydro_sf"/>
</dbReference>
<protein>
    <submittedName>
        <fullName evidence="2">Putative periplasmic protein</fullName>
    </submittedName>
</protein>
<reference evidence="2 3" key="1">
    <citation type="submission" date="2014-03" db="EMBL/GenBank/DDBJ databases">
        <title>The genomes of two eusocial bee gut symbionts.</title>
        <authorList>
            <person name="Kwong W.K."/>
            <person name="Engel P."/>
            <person name="Koch H."/>
            <person name="Moran N.A."/>
        </authorList>
    </citation>
    <scope>NUCLEOTIDE SEQUENCE [LARGE SCALE GENOMIC DNA]</scope>
    <source>
        <strain evidence="3">wkB29</strain>
    </source>
</reference>
<gene>
    <name evidence="2" type="ORF">SALWKB29_1974</name>
</gene>
<evidence type="ECO:0000256" key="1">
    <source>
        <dbReference type="SAM" id="Phobius"/>
    </source>
</evidence>